<dbReference type="AlphaFoldDB" id="A0A0I9RMI2"/>
<accession>A0A0I9RMI2</accession>
<proteinExistence type="predicted"/>
<sequence>MKKIKILVKSRFLSNEEMNDVQGGITCTVGSPYSNCQGFPPTTFTTCGPAQAMPTGYMTDGSSVLCGNDMQYGSSTCMGIGFWSTTCGTGSFYGGGGTK</sequence>
<dbReference type="EMBL" id="QRJE01000012">
    <property type="protein sequence ID" value="RHH12190.1"/>
    <property type="molecule type" value="Genomic_DNA"/>
</dbReference>
<evidence type="ECO:0000313" key="2">
    <source>
        <dbReference type="EMBL" id="RHH12190.1"/>
    </source>
</evidence>
<organism evidence="2 4">
    <name type="scientific">Bacteroides fragilis</name>
    <dbReference type="NCBI Taxonomy" id="817"/>
    <lineage>
        <taxon>Bacteria</taxon>
        <taxon>Pseudomonadati</taxon>
        <taxon>Bacteroidota</taxon>
        <taxon>Bacteroidia</taxon>
        <taxon>Bacteroidales</taxon>
        <taxon>Bacteroidaceae</taxon>
        <taxon>Bacteroides</taxon>
    </lineage>
</organism>
<reference evidence="1 3" key="3">
    <citation type="submission" date="2019-03" db="EMBL/GenBank/DDBJ databases">
        <title>Complete genome assembly of MDR B. fragilis.</title>
        <authorList>
            <person name="Sydenham T.V."/>
            <person name="Hasman H."/>
            <person name="Justesen U.S."/>
        </authorList>
    </citation>
    <scope>NUCLEOTIDE SEQUENCE [LARGE SCALE GENOMIC DNA]</scope>
    <source>
        <strain evidence="1 3">DCMSKEJBY0001B</strain>
    </source>
</reference>
<evidence type="ECO:0000313" key="4">
    <source>
        <dbReference type="Proteomes" id="UP000266644"/>
    </source>
</evidence>
<gene>
    <name evidence="2" type="ORF">DW228_08825</name>
    <name evidence="1" type="ORF">EC80_022850</name>
</gene>
<name>A0A0I9RMI2_BACFG</name>
<dbReference type="Proteomes" id="UP000036847">
    <property type="component" value="Chromosome"/>
</dbReference>
<dbReference type="Proteomes" id="UP000266644">
    <property type="component" value="Unassembled WGS sequence"/>
</dbReference>
<protein>
    <submittedName>
        <fullName evidence="2">Uncharacterized protein</fullName>
    </submittedName>
</protein>
<reference evidence="1" key="1">
    <citation type="book" date="2014" name="THE 24TH EUROPEAN CONGRESS OF CLINICAL MICROBIOLOGY AND INFECTIOUS DISEASES" publisher="ECCMID 2014" city="Barcelona, Spain">
        <title>Identification of resistance genes in three multidrug-resistant Bacteroides fragilis isolates by whole genome sequencing.</title>
        <editorList>
            <person name="Unknown"/>
            <person name="A."/>
        </editorList>
        <authorList>
            <person name="Sydenham T.V."/>
            <person name="Hasman H."/>
            <person name="Wang M."/>
            <person name="Soki J."/>
            <person name="Nagy E."/>
            <person name="Justesen U.S."/>
        </authorList>
    </citation>
    <scope>NUCLEOTIDE SEQUENCE</scope>
    <source>
        <strain evidence="1">DCMSKEJBY0001B</strain>
    </source>
</reference>
<reference evidence="2 4" key="2">
    <citation type="submission" date="2018-08" db="EMBL/GenBank/DDBJ databases">
        <title>A genome reference for cultivated species of the human gut microbiota.</title>
        <authorList>
            <person name="Zou Y."/>
            <person name="Xue W."/>
            <person name="Luo G."/>
        </authorList>
    </citation>
    <scope>NUCLEOTIDE SEQUENCE [LARGE SCALE GENOMIC DNA]</scope>
    <source>
        <strain evidence="2 4">AM18-6</strain>
    </source>
</reference>
<evidence type="ECO:0000313" key="3">
    <source>
        <dbReference type="Proteomes" id="UP000036847"/>
    </source>
</evidence>
<dbReference type="RefSeq" id="WP_005808376.1">
    <property type="nucleotide sequence ID" value="NZ_CABJEQ010000006.1"/>
</dbReference>
<evidence type="ECO:0000313" key="1">
    <source>
        <dbReference type="EMBL" id="QCQ47450.1"/>
    </source>
</evidence>
<dbReference type="EMBL" id="CP036546">
    <property type="protein sequence ID" value="QCQ47450.1"/>
    <property type="molecule type" value="Genomic_DNA"/>
</dbReference>